<evidence type="ECO:0000313" key="4">
    <source>
        <dbReference type="Proteomes" id="UP000824071"/>
    </source>
</evidence>
<accession>A0A9D1LEI7</accession>
<sequence>MELVDIHIFWPWGFLILLIRVLPIYFAAHVLMKDRFHPAVTLGALLAVTAPYRYLVGEGGKYEILQLLGFYILLFLVMLVCKQTNFGTTLLLTAAACLVQQLCAFFSFVPLALISRDSLYYMTAYTMPRQLILAYLLYALLFGSALAMLLRMLVVRRRQKTEPRLRTRYGFLVLFPLSHILCSALYFLLIQAVGKDVYDQYIGRYQYINIFVIVIFVTCLLLDFSLLFIVERLEKAEQRALETERQLVQNRMDYESATMLRDEKQEFRKVKHDLSNLLTVARGYIEIGKPE</sequence>
<reference evidence="3" key="2">
    <citation type="journal article" date="2021" name="PeerJ">
        <title>Extensive microbial diversity within the chicken gut microbiome revealed by metagenomics and culture.</title>
        <authorList>
            <person name="Gilroy R."/>
            <person name="Ravi A."/>
            <person name="Getino M."/>
            <person name="Pursley I."/>
            <person name="Horton D.L."/>
            <person name="Alikhan N.F."/>
            <person name="Baker D."/>
            <person name="Gharbi K."/>
            <person name="Hall N."/>
            <person name="Watson M."/>
            <person name="Adriaenssens E.M."/>
            <person name="Foster-Nyarko E."/>
            <person name="Jarju S."/>
            <person name="Secka A."/>
            <person name="Antonio M."/>
            <person name="Oren A."/>
            <person name="Chaudhuri R.R."/>
            <person name="La Ragione R."/>
            <person name="Hildebrand F."/>
            <person name="Pallen M.J."/>
        </authorList>
    </citation>
    <scope>NUCLEOTIDE SEQUENCE</scope>
    <source>
        <strain evidence="3">ChiGjej1B1-19959</strain>
    </source>
</reference>
<feature type="transmembrane region" description="Helical" evidence="2">
    <location>
        <begin position="171"/>
        <end position="193"/>
    </location>
</feature>
<dbReference type="EMBL" id="DVMW01000030">
    <property type="protein sequence ID" value="HIU35891.1"/>
    <property type="molecule type" value="Genomic_DNA"/>
</dbReference>
<gene>
    <name evidence="3" type="ORF">IAC53_04690</name>
</gene>
<feature type="transmembrane region" description="Helical" evidence="2">
    <location>
        <begin position="39"/>
        <end position="56"/>
    </location>
</feature>
<name>A0A9D1LEI7_9FIRM</name>
<keyword evidence="2" id="KW-0812">Transmembrane</keyword>
<keyword evidence="1" id="KW-0175">Coiled coil</keyword>
<protein>
    <submittedName>
        <fullName evidence="3">Uncharacterized protein</fullName>
    </submittedName>
</protein>
<feature type="non-terminal residue" evidence="3">
    <location>
        <position position="291"/>
    </location>
</feature>
<reference evidence="3" key="1">
    <citation type="submission" date="2020-10" db="EMBL/GenBank/DDBJ databases">
        <authorList>
            <person name="Gilroy R."/>
        </authorList>
    </citation>
    <scope>NUCLEOTIDE SEQUENCE</scope>
    <source>
        <strain evidence="3">ChiGjej1B1-19959</strain>
    </source>
</reference>
<organism evidence="3 4">
    <name type="scientific">Candidatus Fimenecus excrementigallinarum</name>
    <dbReference type="NCBI Taxonomy" id="2840816"/>
    <lineage>
        <taxon>Bacteria</taxon>
        <taxon>Bacillati</taxon>
        <taxon>Bacillota</taxon>
        <taxon>Clostridia</taxon>
        <taxon>Candidatus Fimenecus</taxon>
    </lineage>
</organism>
<feature type="transmembrane region" description="Helical" evidence="2">
    <location>
        <begin position="12"/>
        <end position="32"/>
    </location>
</feature>
<feature type="transmembrane region" description="Helical" evidence="2">
    <location>
        <begin position="90"/>
        <end position="112"/>
    </location>
</feature>
<comment type="caution">
    <text evidence="3">The sequence shown here is derived from an EMBL/GenBank/DDBJ whole genome shotgun (WGS) entry which is preliminary data.</text>
</comment>
<feature type="coiled-coil region" evidence="1">
    <location>
        <begin position="226"/>
        <end position="253"/>
    </location>
</feature>
<feature type="transmembrane region" description="Helical" evidence="2">
    <location>
        <begin position="132"/>
        <end position="150"/>
    </location>
</feature>
<dbReference type="Proteomes" id="UP000824071">
    <property type="component" value="Unassembled WGS sequence"/>
</dbReference>
<evidence type="ECO:0000313" key="3">
    <source>
        <dbReference type="EMBL" id="HIU35891.1"/>
    </source>
</evidence>
<keyword evidence="2" id="KW-0472">Membrane</keyword>
<evidence type="ECO:0000256" key="2">
    <source>
        <dbReference type="SAM" id="Phobius"/>
    </source>
</evidence>
<proteinExistence type="predicted"/>
<dbReference type="AlphaFoldDB" id="A0A9D1LEI7"/>
<feature type="transmembrane region" description="Helical" evidence="2">
    <location>
        <begin position="205"/>
        <end position="230"/>
    </location>
</feature>
<keyword evidence="2" id="KW-1133">Transmembrane helix</keyword>
<evidence type="ECO:0000256" key="1">
    <source>
        <dbReference type="SAM" id="Coils"/>
    </source>
</evidence>
<feature type="transmembrane region" description="Helical" evidence="2">
    <location>
        <begin position="62"/>
        <end position="81"/>
    </location>
</feature>